<sequence>MKTFHIFAVLYANIYFIYKYKRNVQIMINTWLTEDHRIHLPKLLERLGYTCSMTERTHCIYTRNKETCVVILTVDGYFYYKVQLPELKLSASHLIIGHVSKIEGSNKETVWDKVDAFYQKVLENQELLITRGNPGMEKVAKDYNHFHSYSFPLRARKDGLYSDIAQMGPFKGSIFEDEEGQVLFPLYNLQNENCGFFVDNAHETAPYKESSAKNSLWYSKIPDTIEWLVVFKDPKEALAFHKKFRLENVIYLALGALNYETTKILFQIQQSVKVKKLILSFTGEKKIKGYLRDLNFISFMDESNFKLSVKEQDILVRFRMGDEKSFLNFFNSTKTFNQGLAKSFLKYNKVIDQNRINEQSIMVAKENELIKVRIPLEVNAIRFFVWSYYKNYLNKTIDILKPVQPNWYLEWESTQSISLKGKEVQLKDYRIAL</sequence>
<evidence type="ECO:0000313" key="2">
    <source>
        <dbReference type="Proteomes" id="UP000276603"/>
    </source>
</evidence>
<accession>A0A3B0CDT9</accession>
<dbReference type="AlphaFoldDB" id="A0A3B0CDT9"/>
<dbReference type="Proteomes" id="UP000276603">
    <property type="component" value="Unassembled WGS sequence"/>
</dbReference>
<name>A0A3B0CDT9_9FLAO</name>
<reference evidence="1 2" key="1">
    <citation type="submission" date="2018-10" db="EMBL/GenBank/DDBJ databases">
        <title>Ulvibacterium marinum gen. nov., sp. nov., a novel marine bacterium of the family Flavobacteriaceae, isolated from a culture of the green alga Ulva prolifera.</title>
        <authorList>
            <person name="Zhang Z."/>
        </authorList>
    </citation>
    <scope>NUCLEOTIDE SEQUENCE [LARGE SCALE GENOMIC DNA]</scope>
    <source>
        <strain evidence="1 2">CCMM003</strain>
    </source>
</reference>
<gene>
    <name evidence="1" type="ORF">D7Z94_06745</name>
</gene>
<protein>
    <submittedName>
        <fullName evidence="1">Uncharacterized protein</fullName>
    </submittedName>
</protein>
<evidence type="ECO:0000313" key="1">
    <source>
        <dbReference type="EMBL" id="RKN83510.1"/>
    </source>
</evidence>
<organism evidence="1 2">
    <name type="scientific">Ulvibacterium marinum</name>
    <dbReference type="NCBI Taxonomy" id="2419782"/>
    <lineage>
        <taxon>Bacteria</taxon>
        <taxon>Pseudomonadati</taxon>
        <taxon>Bacteroidota</taxon>
        <taxon>Flavobacteriia</taxon>
        <taxon>Flavobacteriales</taxon>
        <taxon>Flavobacteriaceae</taxon>
        <taxon>Ulvibacterium</taxon>
    </lineage>
</organism>
<dbReference type="EMBL" id="RBCJ01000001">
    <property type="protein sequence ID" value="RKN83510.1"/>
    <property type="molecule type" value="Genomic_DNA"/>
</dbReference>
<proteinExistence type="predicted"/>
<keyword evidence="2" id="KW-1185">Reference proteome</keyword>
<comment type="caution">
    <text evidence="1">The sequence shown here is derived from an EMBL/GenBank/DDBJ whole genome shotgun (WGS) entry which is preliminary data.</text>
</comment>